<dbReference type="PANTHER" id="PTHR43698">
    <property type="entry name" value="RIBD C-TERMINAL DOMAIN CONTAINING PROTEIN"/>
    <property type="match status" value="1"/>
</dbReference>
<dbReference type="PANTHER" id="PTHR43698:SF1">
    <property type="entry name" value="BLL4564 PROTEIN"/>
    <property type="match status" value="1"/>
</dbReference>
<dbReference type="InterPro" id="IPR047263">
    <property type="entry name" value="HNL-like_cupin"/>
</dbReference>
<evidence type="ECO:0000313" key="4">
    <source>
        <dbReference type="Proteomes" id="UP000574761"/>
    </source>
</evidence>
<keyword evidence="4" id="KW-1185">Reference proteome</keyword>
<keyword evidence="3" id="KW-0560">Oxidoreductase</keyword>
<dbReference type="SUPFAM" id="SSF51182">
    <property type="entry name" value="RmlC-like cupins"/>
    <property type="match status" value="1"/>
</dbReference>
<evidence type="ECO:0000259" key="2">
    <source>
        <dbReference type="Pfam" id="PF07883"/>
    </source>
</evidence>
<dbReference type="AlphaFoldDB" id="A0A7W6DEI4"/>
<name>A0A7W6DEI4_9HYPH</name>
<reference evidence="3 4" key="1">
    <citation type="submission" date="2020-08" db="EMBL/GenBank/DDBJ databases">
        <title>Genomic Encyclopedia of Type Strains, Phase IV (KMG-IV): sequencing the most valuable type-strain genomes for metagenomic binning, comparative biology and taxonomic classification.</title>
        <authorList>
            <person name="Goeker M."/>
        </authorList>
    </citation>
    <scope>NUCLEOTIDE SEQUENCE [LARGE SCALE GENOMIC DNA]</scope>
    <source>
        <strain evidence="3 4">DSM 100211</strain>
    </source>
</reference>
<gene>
    <name evidence="3" type="ORF">GGQ64_004406</name>
</gene>
<dbReference type="EMBL" id="JACIEE010000009">
    <property type="protein sequence ID" value="MBB3979170.1"/>
    <property type="molecule type" value="Genomic_DNA"/>
</dbReference>
<dbReference type="Gene3D" id="2.60.120.10">
    <property type="entry name" value="Jelly Rolls"/>
    <property type="match status" value="1"/>
</dbReference>
<dbReference type="InterPro" id="IPR014710">
    <property type="entry name" value="RmlC-like_jellyroll"/>
</dbReference>
<evidence type="ECO:0000313" key="3">
    <source>
        <dbReference type="EMBL" id="MBB3979170.1"/>
    </source>
</evidence>
<sequence length="161" mass="17475">MKPFYATGILLLLLTSVCSAQDAPQAAPQDALVKITRSGSQPPEIGIPDYYAGTVRKEALFDADEPSRVVGGVVTYEPGSRTAWHIHPLGQVLIISAGVGLVQQWGQPVQEVREGDIIWIPAGVKHWHGATDNSRMRHVAITEALDGKSVEWLEKVDQQDG</sequence>
<feature type="signal peptide" evidence="1">
    <location>
        <begin position="1"/>
        <end position="20"/>
    </location>
</feature>
<feature type="domain" description="Cupin type-2" evidence="2">
    <location>
        <begin position="73"/>
        <end position="141"/>
    </location>
</feature>
<dbReference type="InterPro" id="IPR013096">
    <property type="entry name" value="Cupin_2"/>
</dbReference>
<dbReference type="RefSeq" id="WP_183807410.1">
    <property type="nucleotide sequence ID" value="NZ_JACIEE010000009.1"/>
</dbReference>
<proteinExistence type="predicted"/>
<dbReference type="Proteomes" id="UP000574761">
    <property type="component" value="Unassembled WGS sequence"/>
</dbReference>
<protein>
    <submittedName>
        <fullName evidence="3">Quercetin dioxygenase-like cupin family protein</fullName>
    </submittedName>
</protein>
<keyword evidence="3" id="KW-0223">Dioxygenase</keyword>
<accession>A0A7W6DEI4</accession>
<dbReference type="CDD" id="cd02233">
    <property type="entry name" value="cupin_HNL-like"/>
    <property type="match status" value="1"/>
</dbReference>
<dbReference type="Pfam" id="PF07883">
    <property type="entry name" value="Cupin_2"/>
    <property type="match status" value="1"/>
</dbReference>
<dbReference type="GO" id="GO:0051213">
    <property type="term" value="F:dioxygenase activity"/>
    <property type="evidence" value="ECO:0007669"/>
    <property type="project" value="UniProtKB-KW"/>
</dbReference>
<feature type="chain" id="PRO_5030735158" evidence="1">
    <location>
        <begin position="21"/>
        <end position="161"/>
    </location>
</feature>
<dbReference type="InterPro" id="IPR011051">
    <property type="entry name" value="RmlC_Cupin_sf"/>
</dbReference>
<keyword evidence="1" id="KW-0732">Signal</keyword>
<evidence type="ECO:0000256" key="1">
    <source>
        <dbReference type="SAM" id="SignalP"/>
    </source>
</evidence>
<comment type="caution">
    <text evidence="3">The sequence shown here is derived from an EMBL/GenBank/DDBJ whole genome shotgun (WGS) entry which is preliminary data.</text>
</comment>
<organism evidence="3 4">
    <name type="scientific">Mycoplana azooxidifex</name>
    <dbReference type="NCBI Taxonomy" id="1636188"/>
    <lineage>
        <taxon>Bacteria</taxon>
        <taxon>Pseudomonadati</taxon>
        <taxon>Pseudomonadota</taxon>
        <taxon>Alphaproteobacteria</taxon>
        <taxon>Hyphomicrobiales</taxon>
        <taxon>Rhizobiaceae</taxon>
        <taxon>Mycoplana</taxon>
    </lineage>
</organism>